<evidence type="ECO:0000256" key="4">
    <source>
        <dbReference type="SAM" id="MobiDB-lite"/>
    </source>
</evidence>
<evidence type="ECO:0000313" key="5">
    <source>
        <dbReference type="EMBL" id="KAJ4500777.1"/>
    </source>
</evidence>
<dbReference type="CDD" id="cd05833">
    <property type="entry name" value="Ribosomal_P2"/>
    <property type="match status" value="1"/>
</dbReference>
<keyword evidence="3" id="KW-0687">Ribonucleoprotein</keyword>
<dbReference type="PANTHER" id="PTHR21141">
    <property type="entry name" value="60S ACIDIC RIBOSOMAL PROTEIN FAMILY MEMBER"/>
    <property type="match status" value="1"/>
</dbReference>
<dbReference type="Pfam" id="PF00428">
    <property type="entry name" value="Ribosomal_60s"/>
    <property type="match status" value="1"/>
</dbReference>
<evidence type="ECO:0000313" key="6">
    <source>
        <dbReference type="Proteomes" id="UP001150217"/>
    </source>
</evidence>
<evidence type="ECO:0000256" key="3">
    <source>
        <dbReference type="ARBA" id="ARBA00023274"/>
    </source>
</evidence>
<reference evidence="5" key="1">
    <citation type="submission" date="2022-08" db="EMBL/GenBank/DDBJ databases">
        <title>A Global Phylogenomic Analysis of the Shiitake Genus Lentinula.</title>
        <authorList>
            <consortium name="DOE Joint Genome Institute"/>
            <person name="Sierra-Patev S."/>
            <person name="Min B."/>
            <person name="Naranjo-Ortiz M."/>
            <person name="Looney B."/>
            <person name="Konkel Z."/>
            <person name="Slot J.C."/>
            <person name="Sakamoto Y."/>
            <person name="Steenwyk J.L."/>
            <person name="Rokas A."/>
            <person name="Carro J."/>
            <person name="Camarero S."/>
            <person name="Ferreira P."/>
            <person name="Molpeceres G."/>
            <person name="Ruiz-Duenas F.J."/>
            <person name="Serrano A."/>
            <person name="Henrissat B."/>
            <person name="Drula E."/>
            <person name="Hughes K.W."/>
            <person name="Mata J.L."/>
            <person name="Ishikawa N.K."/>
            <person name="Vargas-Isla R."/>
            <person name="Ushijima S."/>
            <person name="Smith C.A."/>
            <person name="Ahrendt S."/>
            <person name="Andreopoulos W."/>
            <person name="He G."/>
            <person name="Labutti K."/>
            <person name="Lipzen A."/>
            <person name="Ng V."/>
            <person name="Riley R."/>
            <person name="Sandor L."/>
            <person name="Barry K."/>
            <person name="Martinez A.T."/>
            <person name="Xiao Y."/>
            <person name="Gibbons J.G."/>
            <person name="Terashima K."/>
            <person name="Grigoriev I.V."/>
            <person name="Hibbett D.S."/>
        </authorList>
    </citation>
    <scope>NUCLEOTIDE SEQUENCE</scope>
    <source>
        <strain evidence="5">RHP3577 ss4</strain>
    </source>
</reference>
<gene>
    <name evidence="5" type="ORF">C8R41DRAFT_977252</name>
</gene>
<dbReference type="InterPro" id="IPR044076">
    <property type="entry name" value="Ribosomal_P2"/>
</dbReference>
<name>A0ABQ8VWM0_9AGAR</name>
<evidence type="ECO:0000256" key="1">
    <source>
        <dbReference type="ARBA" id="ARBA00005436"/>
    </source>
</evidence>
<comment type="similarity">
    <text evidence="1">Belongs to the eukaryotic ribosomal protein P1/P2 family.</text>
</comment>
<organism evidence="5 6">
    <name type="scientific">Lentinula lateritia</name>
    <dbReference type="NCBI Taxonomy" id="40482"/>
    <lineage>
        <taxon>Eukaryota</taxon>
        <taxon>Fungi</taxon>
        <taxon>Dikarya</taxon>
        <taxon>Basidiomycota</taxon>
        <taxon>Agaricomycotina</taxon>
        <taxon>Agaricomycetes</taxon>
        <taxon>Agaricomycetidae</taxon>
        <taxon>Agaricales</taxon>
        <taxon>Marasmiineae</taxon>
        <taxon>Omphalotaceae</taxon>
        <taxon>Lentinula</taxon>
    </lineage>
</organism>
<sequence>MTSAIPDTISVTCIGSSQESRLSPPSVGGNSSPSASEIEQLLSVVGIEVEDDRLEKFLSGVQGKDIRELIAEVSTKLSWVASEAGGAGAAFAASNAIDDTQEEREVEEFDEEIPICLFDEY</sequence>
<comment type="caution">
    <text evidence="5">The sequence shown here is derived from an EMBL/GenBank/DDBJ whole genome shotgun (WGS) entry which is preliminary data.</text>
</comment>
<dbReference type="Proteomes" id="UP001150217">
    <property type="component" value="Unassembled WGS sequence"/>
</dbReference>
<evidence type="ECO:0000256" key="2">
    <source>
        <dbReference type="ARBA" id="ARBA00022980"/>
    </source>
</evidence>
<dbReference type="EMBL" id="JANVFT010000004">
    <property type="protein sequence ID" value="KAJ4500777.1"/>
    <property type="molecule type" value="Genomic_DNA"/>
</dbReference>
<dbReference type="InterPro" id="IPR038716">
    <property type="entry name" value="P1/P2_N_sf"/>
</dbReference>
<feature type="compositionally biased region" description="Low complexity" evidence="4">
    <location>
        <begin position="23"/>
        <end position="35"/>
    </location>
</feature>
<feature type="region of interest" description="Disordered" evidence="4">
    <location>
        <begin position="15"/>
        <end position="35"/>
    </location>
</feature>
<accession>A0ABQ8VWM0</accession>
<dbReference type="PANTHER" id="PTHR21141:SF5">
    <property type="entry name" value="LARGE RIBOSOMAL SUBUNIT PROTEIN P2"/>
    <property type="match status" value="1"/>
</dbReference>
<evidence type="ECO:0008006" key="7">
    <source>
        <dbReference type="Google" id="ProtNLM"/>
    </source>
</evidence>
<keyword evidence="6" id="KW-1185">Reference proteome</keyword>
<protein>
    <recommendedName>
        <fullName evidence="7">Ribosomal protein 60S</fullName>
    </recommendedName>
</protein>
<keyword evidence="2" id="KW-0689">Ribosomal protein</keyword>
<dbReference type="Gene3D" id="1.10.10.1410">
    <property type="match status" value="1"/>
</dbReference>
<proteinExistence type="inferred from homology"/>